<dbReference type="Proteomes" id="UP001597394">
    <property type="component" value="Unassembled WGS sequence"/>
</dbReference>
<accession>A0ABW5KAL0</accession>
<name>A0ABW5KAL0_9FLAO</name>
<dbReference type="InterPro" id="IPR011989">
    <property type="entry name" value="ARM-like"/>
</dbReference>
<comment type="caution">
    <text evidence="2">The sequence shown here is derived from an EMBL/GenBank/DDBJ whole genome shotgun (WGS) entry which is preliminary data.</text>
</comment>
<keyword evidence="3" id="KW-1185">Reference proteome</keyword>
<evidence type="ECO:0000256" key="1">
    <source>
        <dbReference type="SAM" id="Phobius"/>
    </source>
</evidence>
<dbReference type="InterPro" id="IPR016024">
    <property type="entry name" value="ARM-type_fold"/>
</dbReference>
<keyword evidence="1" id="KW-0472">Membrane</keyword>
<dbReference type="SUPFAM" id="SSF48371">
    <property type="entry name" value="ARM repeat"/>
    <property type="match status" value="1"/>
</dbReference>
<keyword evidence="1" id="KW-1133">Transmembrane helix</keyword>
<gene>
    <name evidence="2" type="ORF">ACFSO8_05785</name>
</gene>
<dbReference type="EMBL" id="JBHULG010000001">
    <property type="protein sequence ID" value="MFD2544970.1"/>
    <property type="molecule type" value="Genomic_DNA"/>
</dbReference>
<organism evidence="2 3">
    <name type="scientific">Kaistella montana</name>
    <dbReference type="NCBI Taxonomy" id="1849733"/>
    <lineage>
        <taxon>Bacteria</taxon>
        <taxon>Pseudomonadati</taxon>
        <taxon>Bacteroidota</taxon>
        <taxon>Flavobacteriia</taxon>
        <taxon>Flavobacteriales</taxon>
        <taxon>Weeksellaceae</taxon>
        <taxon>Chryseobacterium group</taxon>
        <taxon>Kaistella</taxon>
    </lineage>
</organism>
<evidence type="ECO:0000313" key="2">
    <source>
        <dbReference type="EMBL" id="MFD2544970.1"/>
    </source>
</evidence>
<dbReference type="RefSeq" id="WP_255928505.1">
    <property type="nucleotide sequence ID" value="NZ_JANFQP010000001.1"/>
</dbReference>
<dbReference type="Gene3D" id="1.25.10.10">
    <property type="entry name" value="Leucine-rich Repeat Variant"/>
    <property type="match status" value="1"/>
</dbReference>
<evidence type="ECO:0000313" key="3">
    <source>
        <dbReference type="Proteomes" id="UP001597394"/>
    </source>
</evidence>
<feature type="transmembrane region" description="Helical" evidence="1">
    <location>
        <begin position="12"/>
        <end position="34"/>
    </location>
</feature>
<reference evidence="3" key="1">
    <citation type="journal article" date="2019" name="Int. J. Syst. Evol. Microbiol.">
        <title>The Global Catalogue of Microorganisms (GCM) 10K type strain sequencing project: providing services to taxonomists for standard genome sequencing and annotation.</title>
        <authorList>
            <consortium name="The Broad Institute Genomics Platform"/>
            <consortium name="The Broad Institute Genome Sequencing Center for Infectious Disease"/>
            <person name="Wu L."/>
            <person name="Ma J."/>
        </authorList>
    </citation>
    <scope>NUCLEOTIDE SEQUENCE [LARGE SCALE GENOMIC DNA]</scope>
    <source>
        <strain evidence="3">KCTC 52204</strain>
    </source>
</reference>
<proteinExistence type="predicted"/>
<sequence length="355" mass="40518">MVIFNITIHELFIAFVVLLVIVIILIIAVLIYSFSQYRSLKNLSEWSRLIDEKVSEAIVYGKEEETDSEEFLKVSHGSAFRELFLEKLVSTEKKFSGIAQEEIKDLFETYNLSKEAYSKLSQKKPHLIAGGIQELTAMKVDAALPKIESFLKHPSTMVYQESQYAMLAFKGFKGLSFLNNISHDISDWQQLRLLISLTSIPEEDQVEINNWLQSSNNSVVIFALSLLRKFQMLSFYPAVWDLLQHSDVEVRVNAVRTLLSLENEKTISALAEVFPDQPLEAQYEILKKMEVSNDQGSVGFLKTQLLEHPNTGIRIHAAEALFALGHQEYLNLFIQDPTASEELIHIIKHALQKKI</sequence>
<protein>
    <submittedName>
        <fullName evidence="2">HEAT repeat domain-containing protein</fullName>
    </submittedName>
</protein>
<keyword evidence="1" id="KW-0812">Transmembrane</keyword>